<dbReference type="InterPro" id="IPR013087">
    <property type="entry name" value="Znf_C2H2_type"/>
</dbReference>
<evidence type="ECO:0000259" key="12">
    <source>
        <dbReference type="PROSITE" id="PS50157"/>
    </source>
</evidence>
<dbReference type="OrthoDB" id="6353315at2759"/>
<dbReference type="FunFam" id="3.30.160.60:FF:000446">
    <property type="entry name" value="Zinc finger protein"/>
    <property type="match status" value="2"/>
</dbReference>
<comment type="caution">
    <text evidence="13">The sequence shown here is derived from an EMBL/GenBank/DDBJ whole genome shotgun (WGS) entry which is preliminary data.</text>
</comment>
<dbReference type="FunFam" id="3.30.160.60:FF:000045">
    <property type="entry name" value="ZFP69 zinc finger protein B"/>
    <property type="match status" value="1"/>
</dbReference>
<keyword evidence="8" id="KW-0238">DNA-binding</keyword>
<gene>
    <name evidence="13" type="ORF">GWI33_008319</name>
</gene>
<feature type="domain" description="C2H2-type" evidence="12">
    <location>
        <begin position="669"/>
        <end position="692"/>
    </location>
</feature>
<keyword evidence="5 11" id="KW-0863">Zinc-finger</keyword>
<dbReference type="GO" id="GO:0008270">
    <property type="term" value="F:zinc ion binding"/>
    <property type="evidence" value="ECO:0007669"/>
    <property type="project" value="UniProtKB-KW"/>
</dbReference>
<feature type="domain" description="C2H2-type" evidence="12">
    <location>
        <begin position="197"/>
        <end position="224"/>
    </location>
</feature>
<evidence type="ECO:0000256" key="9">
    <source>
        <dbReference type="ARBA" id="ARBA00023163"/>
    </source>
</evidence>
<proteinExistence type="inferred from homology"/>
<keyword evidence="10" id="KW-0539">Nucleus</keyword>
<dbReference type="PROSITE" id="PS50157">
    <property type="entry name" value="ZINC_FINGER_C2H2_2"/>
    <property type="match status" value="17"/>
</dbReference>
<dbReference type="GO" id="GO:0000978">
    <property type="term" value="F:RNA polymerase II cis-regulatory region sequence-specific DNA binding"/>
    <property type="evidence" value="ECO:0007669"/>
    <property type="project" value="TreeGrafter"/>
</dbReference>
<dbReference type="Proteomes" id="UP000625711">
    <property type="component" value="Unassembled WGS sequence"/>
</dbReference>
<feature type="domain" description="C2H2-type" evidence="12">
    <location>
        <begin position="470"/>
        <end position="497"/>
    </location>
</feature>
<evidence type="ECO:0000256" key="4">
    <source>
        <dbReference type="ARBA" id="ARBA00022737"/>
    </source>
</evidence>
<feature type="domain" description="C2H2-type" evidence="12">
    <location>
        <begin position="498"/>
        <end position="526"/>
    </location>
</feature>
<evidence type="ECO:0000256" key="11">
    <source>
        <dbReference type="PROSITE-ProRule" id="PRU00042"/>
    </source>
</evidence>
<feature type="domain" description="C2H2-type" evidence="12">
    <location>
        <begin position="284"/>
        <end position="311"/>
    </location>
</feature>
<dbReference type="PANTHER" id="PTHR24393:SF15">
    <property type="entry name" value="IP01243P-RELATED"/>
    <property type="match status" value="1"/>
</dbReference>
<keyword evidence="6" id="KW-0862">Zinc</keyword>
<comment type="subcellular location">
    <subcellularLocation>
        <location evidence="1">Nucleus</location>
    </subcellularLocation>
</comment>
<feature type="domain" description="C2H2-type" evidence="12">
    <location>
        <begin position="413"/>
        <end position="440"/>
    </location>
</feature>
<evidence type="ECO:0000256" key="8">
    <source>
        <dbReference type="ARBA" id="ARBA00023125"/>
    </source>
</evidence>
<dbReference type="SUPFAM" id="SSF57667">
    <property type="entry name" value="beta-beta-alpha zinc fingers"/>
    <property type="match status" value="10"/>
</dbReference>
<evidence type="ECO:0000256" key="1">
    <source>
        <dbReference type="ARBA" id="ARBA00004123"/>
    </source>
</evidence>
<dbReference type="GO" id="GO:0001228">
    <property type="term" value="F:DNA-binding transcription activator activity, RNA polymerase II-specific"/>
    <property type="evidence" value="ECO:0007669"/>
    <property type="project" value="TreeGrafter"/>
</dbReference>
<dbReference type="GO" id="GO:0005634">
    <property type="term" value="C:nucleus"/>
    <property type="evidence" value="ECO:0007669"/>
    <property type="project" value="UniProtKB-SubCell"/>
</dbReference>
<reference evidence="13" key="1">
    <citation type="submission" date="2020-08" db="EMBL/GenBank/DDBJ databases">
        <title>Genome sequencing and assembly of the red palm weevil Rhynchophorus ferrugineus.</title>
        <authorList>
            <person name="Dias G.B."/>
            <person name="Bergman C.M."/>
            <person name="Manee M."/>
        </authorList>
    </citation>
    <scope>NUCLEOTIDE SEQUENCE</scope>
    <source>
        <strain evidence="13">AA-2017</strain>
        <tissue evidence="13">Whole larva</tissue>
    </source>
</reference>
<organism evidence="13 14">
    <name type="scientific">Rhynchophorus ferrugineus</name>
    <name type="common">Red palm weevil</name>
    <name type="synonym">Curculio ferrugineus</name>
    <dbReference type="NCBI Taxonomy" id="354439"/>
    <lineage>
        <taxon>Eukaryota</taxon>
        <taxon>Metazoa</taxon>
        <taxon>Ecdysozoa</taxon>
        <taxon>Arthropoda</taxon>
        <taxon>Hexapoda</taxon>
        <taxon>Insecta</taxon>
        <taxon>Pterygota</taxon>
        <taxon>Neoptera</taxon>
        <taxon>Endopterygota</taxon>
        <taxon>Coleoptera</taxon>
        <taxon>Polyphaga</taxon>
        <taxon>Cucujiformia</taxon>
        <taxon>Curculionidae</taxon>
        <taxon>Dryophthorinae</taxon>
        <taxon>Rhynchophorus</taxon>
    </lineage>
</organism>
<evidence type="ECO:0000313" key="13">
    <source>
        <dbReference type="EMBL" id="KAF7286016.1"/>
    </source>
</evidence>
<keyword evidence="4" id="KW-0677">Repeat</keyword>
<feature type="domain" description="C2H2-type" evidence="12">
    <location>
        <begin position="585"/>
        <end position="612"/>
    </location>
</feature>
<accession>A0A834MK08</accession>
<dbReference type="Pfam" id="PF12874">
    <property type="entry name" value="zf-met"/>
    <property type="match status" value="1"/>
</dbReference>
<keyword evidence="14" id="KW-1185">Reference proteome</keyword>
<evidence type="ECO:0000256" key="6">
    <source>
        <dbReference type="ARBA" id="ARBA00022833"/>
    </source>
</evidence>
<dbReference type="PANTHER" id="PTHR24393">
    <property type="entry name" value="ZINC FINGER PROTEIN"/>
    <property type="match status" value="1"/>
</dbReference>
<name>A0A834MK08_RHYFE</name>
<feature type="domain" description="C2H2-type" evidence="12">
    <location>
        <begin position="111"/>
        <end position="139"/>
    </location>
</feature>
<feature type="domain" description="C2H2-type" evidence="12">
    <location>
        <begin position="83"/>
        <end position="110"/>
    </location>
</feature>
<dbReference type="InterPro" id="IPR036236">
    <property type="entry name" value="Znf_C2H2_sf"/>
</dbReference>
<dbReference type="PROSITE" id="PS00028">
    <property type="entry name" value="ZINC_FINGER_C2H2_1"/>
    <property type="match status" value="16"/>
</dbReference>
<keyword evidence="7" id="KW-0805">Transcription regulation</keyword>
<evidence type="ECO:0000256" key="5">
    <source>
        <dbReference type="ARBA" id="ARBA00022771"/>
    </source>
</evidence>
<comment type="similarity">
    <text evidence="2">Belongs to the krueppel C2H2-type zinc-finger protein family.</text>
</comment>
<feature type="domain" description="C2H2-type" evidence="12">
    <location>
        <begin position="441"/>
        <end position="469"/>
    </location>
</feature>
<protein>
    <recommendedName>
        <fullName evidence="12">C2H2-type domain-containing protein</fullName>
    </recommendedName>
</protein>
<feature type="domain" description="C2H2-type" evidence="12">
    <location>
        <begin position="169"/>
        <end position="197"/>
    </location>
</feature>
<dbReference type="FunFam" id="3.30.160.60:FF:001009">
    <property type="entry name" value="Zinc finger protein 26"/>
    <property type="match status" value="1"/>
</dbReference>
<feature type="domain" description="C2H2-type" evidence="12">
    <location>
        <begin position="58"/>
        <end position="80"/>
    </location>
</feature>
<evidence type="ECO:0000256" key="10">
    <source>
        <dbReference type="ARBA" id="ARBA00023242"/>
    </source>
</evidence>
<evidence type="ECO:0000313" key="14">
    <source>
        <dbReference type="Proteomes" id="UP000625711"/>
    </source>
</evidence>
<dbReference type="EMBL" id="JAACXV010000039">
    <property type="protein sequence ID" value="KAF7286016.1"/>
    <property type="molecule type" value="Genomic_DNA"/>
</dbReference>
<dbReference type="SMART" id="SM00355">
    <property type="entry name" value="ZnF_C2H2"/>
    <property type="match status" value="19"/>
</dbReference>
<feature type="domain" description="C2H2-type" evidence="12">
    <location>
        <begin position="613"/>
        <end position="640"/>
    </location>
</feature>
<dbReference type="Gene3D" id="3.30.160.60">
    <property type="entry name" value="Classic Zinc Finger"/>
    <property type="match status" value="12"/>
</dbReference>
<evidence type="ECO:0000256" key="2">
    <source>
        <dbReference type="ARBA" id="ARBA00006991"/>
    </source>
</evidence>
<feature type="domain" description="C2H2-type" evidence="12">
    <location>
        <begin position="140"/>
        <end position="167"/>
    </location>
</feature>
<sequence length="698" mass="81916">MNKKKLTSACAWLVENKCHLKEIITIVIRPELNEKSEDVNISKELSFQRGSSIDDTETSCDVCGKLFSSEIQYFVHLKQHKKFTCDVCGKIFASNTVLKRHQISHREDRPLMCPLCPKTFKHRRVLDYHMKTLHQPSSKVYCDLCGKEFTTIKNCLRHKKTHFIEDETLTCRECNKVFANNWYLKKHMDSRHYGKVHICDICGARIADKGNLKNHMKLHDPNYKKPEPQTCPICNKTFSNIKAHHKAAHENDGKNFSCEYCGKFFQHKSGLKFHLMVHKEDKPFKCNFCEKSFILNTFLQQHLRTHPESDVKPFQCCYCDKTFIKRSNVRGFVSKCKIRRPKAKGTQYINGVCPARIFAKVQVTGAVSVEYVETHVGHEDDVHFKRNDISLVPKQESKSVRYTCASNKDERLVKCPQCPRTFRQNYKLKSHLTCHQMDKSLTCSVCQKQFKKISALNRHMRDIHEGTHKFNCEECGRVFNNKNNYNVHKKRHFQEYVEHCDYCNVGFVTKAEYRRHLQRKHAGKKFVCDTCGRSVSSERQLREHQKIHEENYEDTYFKECGVCKKKFRHLKKHLREFHEGNGKNYICDLCGKEFRGQSGLKVHLMIHRGDKPHQCSLCQKKFYSRQYLTIHLRTHSGEKPFKCEVCGKGFAQTPPLKVHMRTHSGERPYKCDLCSLNLISRQLLNFHRRSVHKIVDKI</sequence>
<feature type="domain" description="C2H2-type" evidence="12">
    <location>
        <begin position="641"/>
        <end position="668"/>
    </location>
</feature>
<evidence type="ECO:0000256" key="7">
    <source>
        <dbReference type="ARBA" id="ARBA00023015"/>
    </source>
</evidence>
<dbReference type="AlphaFoldDB" id="A0A834MK08"/>
<feature type="domain" description="C2H2-type" evidence="12">
    <location>
        <begin position="526"/>
        <end position="553"/>
    </location>
</feature>
<feature type="domain" description="C2H2-type" evidence="12">
    <location>
        <begin position="256"/>
        <end position="283"/>
    </location>
</feature>
<keyword evidence="9" id="KW-0804">Transcription</keyword>
<evidence type="ECO:0000256" key="3">
    <source>
        <dbReference type="ARBA" id="ARBA00022723"/>
    </source>
</evidence>
<dbReference type="Pfam" id="PF00096">
    <property type="entry name" value="zf-C2H2"/>
    <property type="match status" value="12"/>
</dbReference>
<keyword evidence="3" id="KW-0479">Metal-binding</keyword>